<dbReference type="EMBL" id="JAXAFO010000013">
    <property type="protein sequence ID" value="MDX6849584.1"/>
    <property type="molecule type" value="Genomic_DNA"/>
</dbReference>
<reference evidence="2 3" key="1">
    <citation type="submission" date="2023-11" db="EMBL/GenBank/DDBJ databases">
        <title>Gilvimarinus fulvus sp. nov., isolated from the surface of Kelp.</title>
        <authorList>
            <person name="Sun Y.Y."/>
            <person name="Gong Y."/>
            <person name="Du Z.J."/>
        </authorList>
    </citation>
    <scope>NUCLEOTIDE SEQUENCE [LARGE SCALE GENOMIC DNA]</scope>
    <source>
        <strain evidence="2 3">SDUM040013</strain>
    </source>
</reference>
<dbReference type="InterPro" id="IPR029058">
    <property type="entry name" value="AB_hydrolase_fold"/>
</dbReference>
<keyword evidence="3" id="KW-1185">Reference proteome</keyword>
<proteinExistence type="predicted"/>
<dbReference type="RefSeq" id="WP_302724842.1">
    <property type="nucleotide sequence ID" value="NZ_JAULRU010000823.1"/>
</dbReference>
<evidence type="ECO:0000313" key="3">
    <source>
        <dbReference type="Proteomes" id="UP001273505"/>
    </source>
</evidence>
<accession>A0ABU4RXG3</accession>
<dbReference type="GO" id="GO:0016787">
    <property type="term" value="F:hydrolase activity"/>
    <property type="evidence" value="ECO:0007669"/>
    <property type="project" value="UniProtKB-KW"/>
</dbReference>
<evidence type="ECO:0000313" key="2">
    <source>
        <dbReference type="EMBL" id="MDX6849584.1"/>
    </source>
</evidence>
<comment type="caution">
    <text evidence="2">The sequence shown here is derived from an EMBL/GenBank/DDBJ whole genome shotgun (WGS) entry which is preliminary data.</text>
</comment>
<feature type="domain" description="AB hydrolase-1" evidence="1">
    <location>
        <begin position="41"/>
        <end position="261"/>
    </location>
</feature>
<gene>
    <name evidence="2" type="ORF">SCD92_09440</name>
</gene>
<dbReference type="InterPro" id="IPR000073">
    <property type="entry name" value="AB_hydrolase_1"/>
</dbReference>
<name>A0ABU4RXG3_9GAMM</name>
<dbReference type="InterPro" id="IPR050266">
    <property type="entry name" value="AB_hydrolase_sf"/>
</dbReference>
<evidence type="ECO:0000259" key="1">
    <source>
        <dbReference type="Pfam" id="PF12697"/>
    </source>
</evidence>
<dbReference type="PANTHER" id="PTHR43798">
    <property type="entry name" value="MONOACYLGLYCEROL LIPASE"/>
    <property type="match status" value="1"/>
</dbReference>
<organism evidence="2 3">
    <name type="scientific">Gilvimarinus gilvus</name>
    <dbReference type="NCBI Taxonomy" id="3058038"/>
    <lineage>
        <taxon>Bacteria</taxon>
        <taxon>Pseudomonadati</taxon>
        <taxon>Pseudomonadota</taxon>
        <taxon>Gammaproteobacteria</taxon>
        <taxon>Cellvibrionales</taxon>
        <taxon>Cellvibrionaceae</taxon>
        <taxon>Gilvimarinus</taxon>
    </lineage>
</organism>
<dbReference type="Proteomes" id="UP001273505">
    <property type="component" value="Unassembled WGS sequence"/>
</dbReference>
<dbReference type="Gene3D" id="3.40.50.1820">
    <property type="entry name" value="alpha/beta hydrolase"/>
    <property type="match status" value="1"/>
</dbReference>
<keyword evidence="2" id="KW-0378">Hydrolase</keyword>
<protein>
    <submittedName>
        <fullName evidence="2">Alpha/beta hydrolase</fullName>
    </submittedName>
</protein>
<sequence length="274" mass="30233">MEVTANTLTINGLTHCYYRQLSFTANAPLYIAIPGGPGLNHALFRPALENLNGEVIYFDPPGTGSSSALCEQNNTFNMWLGHIEAFVKNIADRPVVIICHSASVIVATKLASTLPNVVDKLVIISPVLGGPDSLIKYIKESSNPQYSAVAKALWLQKSVDALPEYLQHVFPMYDPQPAPPSVLNNLTFNADLFFTFVDAWLKENRQLNLGILQQRCLVILGDSDPFNHRINVNHIAHQLASAQQVSYTNAGHNLMLHHSERLTQDIEKFVSACS</sequence>
<dbReference type="SUPFAM" id="SSF53474">
    <property type="entry name" value="alpha/beta-Hydrolases"/>
    <property type="match status" value="1"/>
</dbReference>
<dbReference type="Pfam" id="PF12697">
    <property type="entry name" value="Abhydrolase_6"/>
    <property type="match status" value="1"/>
</dbReference>